<protein>
    <submittedName>
        <fullName evidence="1">Uncharacterized protein</fullName>
    </submittedName>
</protein>
<comment type="caution">
    <text evidence="1">The sequence shown here is derived from an EMBL/GenBank/DDBJ whole genome shotgun (WGS) entry which is preliminary data.</text>
</comment>
<evidence type="ECO:0000313" key="1">
    <source>
        <dbReference type="EMBL" id="GBM42610.1"/>
    </source>
</evidence>
<proteinExistence type="predicted"/>
<keyword evidence="2" id="KW-1185">Reference proteome</keyword>
<dbReference type="Proteomes" id="UP000499080">
    <property type="component" value="Unassembled WGS sequence"/>
</dbReference>
<dbReference type="EMBL" id="BGPR01001000">
    <property type="protein sequence ID" value="GBM42610.1"/>
    <property type="molecule type" value="Genomic_DNA"/>
</dbReference>
<organism evidence="1 2">
    <name type="scientific">Araneus ventricosus</name>
    <name type="common">Orbweaver spider</name>
    <name type="synonym">Epeira ventricosa</name>
    <dbReference type="NCBI Taxonomy" id="182803"/>
    <lineage>
        <taxon>Eukaryota</taxon>
        <taxon>Metazoa</taxon>
        <taxon>Ecdysozoa</taxon>
        <taxon>Arthropoda</taxon>
        <taxon>Chelicerata</taxon>
        <taxon>Arachnida</taxon>
        <taxon>Araneae</taxon>
        <taxon>Araneomorphae</taxon>
        <taxon>Entelegynae</taxon>
        <taxon>Araneoidea</taxon>
        <taxon>Araneidae</taxon>
        <taxon>Araneus</taxon>
    </lineage>
</organism>
<reference evidence="1 2" key="1">
    <citation type="journal article" date="2019" name="Sci. Rep.">
        <title>Orb-weaving spider Araneus ventricosus genome elucidates the spidroin gene catalogue.</title>
        <authorList>
            <person name="Kono N."/>
            <person name="Nakamura H."/>
            <person name="Ohtoshi R."/>
            <person name="Moran D.A.P."/>
            <person name="Shinohara A."/>
            <person name="Yoshida Y."/>
            <person name="Fujiwara M."/>
            <person name="Mori M."/>
            <person name="Tomita M."/>
            <person name="Arakawa K."/>
        </authorList>
    </citation>
    <scope>NUCLEOTIDE SEQUENCE [LARGE SCALE GENOMIC DNA]</scope>
</reference>
<evidence type="ECO:0000313" key="2">
    <source>
        <dbReference type="Proteomes" id="UP000499080"/>
    </source>
</evidence>
<gene>
    <name evidence="1" type="ORF">AVEN_148940_1</name>
</gene>
<sequence>MILKAQLRFSTISKEIYPSFVLKIFLRAGLSLLETFRWMILPSIHSQSHGRNALSPTRCSDVPEQCEHILIQEYYILDSYMMRKSSRYLGAVA</sequence>
<dbReference type="AlphaFoldDB" id="A0A4Y2FMC2"/>
<accession>A0A4Y2FMC2</accession>
<name>A0A4Y2FMC2_ARAVE</name>